<dbReference type="InterPro" id="IPR050612">
    <property type="entry name" value="Prok_Mopterin_Oxidored"/>
</dbReference>
<dbReference type="InterPro" id="IPR041930">
    <property type="entry name" value="Acetylene_hydratase"/>
</dbReference>
<dbReference type="PANTHER" id="PTHR43742:SF6">
    <property type="entry name" value="OXIDOREDUCTASE YYAE-RELATED"/>
    <property type="match status" value="1"/>
</dbReference>
<dbReference type="InterPro" id="IPR009010">
    <property type="entry name" value="Asp_de-COase-like_dom_sf"/>
</dbReference>
<evidence type="ECO:0000256" key="4">
    <source>
        <dbReference type="ARBA" id="ARBA00022723"/>
    </source>
</evidence>
<protein>
    <submittedName>
        <fullName evidence="9">Dehydrogenase</fullName>
    </submittedName>
</protein>
<dbReference type="EMBL" id="AP025564">
    <property type="protein sequence ID" value="BDE95923.1"/>
    <property type="molecule type" value="Genomic_DNA"/>
</dbReference>
<reference evidence="9 10" key="1">
    <citation type="submission" date="2022-01" db="EMBL/GenBank/DDBJ databases">
        <title>Novel bile acid biosynthetic pathways are enriched in the microbiome of centenarians.</title>
        <authorList>
            <person name="Sato Y."/>
            <person name="Atarashi K."/>
            <person name="Plichta R.D."/>
            <person name="Arai Y."/>
            <person name="Sasajima S."/>
            <person name="Kearney M.S."/>
            <person name="Suda W."/>
            <person name="Takeshita K."/>
            <person name="Sasaki T."/>
            <person name="Okamoto S."/>
            <person name="Skelly N.A."/>
            <person name="Okamura Y."/>
            <person name="Vlamakis H."/>
            <person name="Li Y."/>
            <person name="Tanoue T."/>
            <person name="Takei H."/>
            <person name="Nittono H."/>
            <person name="Narushima S."/>
            <person name="Irie J."/>
            <person name="Itoh H."/>
            <person name="Moriya K."/>
            <person name="Sugiura Y."/>
            <person name="Suematsu M."/>
            <person name="Moritoki N."/>
            <person name="Shibata S."/>
            <person name="Littman R.D."/>
            <person name="Fischbach A.M."/>
            <person name="Uwamino Y."/>
            <person name="Inoue T."/>
            <person name="Honda A."/>
            <person name="Hattori M."/>
            <person name="Murai T."/>
            <person name="Xavier J.R."/>
            <person name="Hirose N."/>
            <person name="Honda K."/>
        </authorList>
    </citation>
    <scope>NUCLEOTIDE SEQUENCE [LARGE SCALE GENOMIC DNA]</scope>
    <source>
        <strain evidence="9 10">CE91-St30</strain>
    </source>
</reference>
<keyword evidence="5" id="KW-0560">Oxidoreductase</keyword>
<keyword evidence="10" id="KW-1185">Reference proteome</keyword>
<dbReference type="Gene3D" id="3.40.228.10">
    <property type="entry name" value="Dimethylsulfoxide Reductase, domain 2"/>
    <property type="match status" value="1"/>
</dbReference>
<keyword evidence="3" id="KW-0500">Molybdenum</keyword>
<dbReference type="InterPro" id="IPR006655">
    <property type="entry name" value="Mopterin_OxRdtase_prok_CS"/>
</dbReference>
<evidence type="ECO:0000259" key="8">
    <source>
        <dbReference type="PROSITE" id="PS51669"/>
    </source>
</evidence>
<dbReference type="SMART" id="SM00926">
    <property type="entry name" value="Molybdop_Fe4S4"/>
    <property type="match status" value="1"/>
</dbReference>
<dbReference type="Pfam" id="PF01568">
    <property type="entry name" value="Molydop_binding"/>
    <property type="match status" value="1"/>
</dbReference>
<evidence type="ECO:0000256" key="7">
    <source>
        <dbReference type="ARBA" id="ARBA00023014"/>
    </source>
</evidence>
<dbReference type="PROSITE" id="PS00932">
    <property type="entry name" value="MOLYBDOPTERIN_PROK_3"/>
    <property type="match status" value="1"/>
</dbReference>
<name>A0ABM7WI23_9ACTN</name>
<keyword evidence="7" id="KW-0411">Iron-sulfur</keyword>
<evidence type="ECO:0000256" key="2">
    <source>
        <dbReference type="ARBA" id="ARBA00010312"/>
    </source>
</evidence>
<dbReference type="CDD" id="cd02759">
    <property type="entry name" value="MopB_Acetylene-hydratase"/>
    <property type="match status" value="1"/>
</dbReference>
<proteinExistence type="inferred from homology"/>
<gene>
    <name evidence="9" type="ORF">CE91St30_12560</name>
</gene>
<sequence>MRKGMNPDLYREEWQWQEGDVTVTRSCQWSGPGCHQGCNVLFYTKDDKLVKIEGDPRSPVNEGRLCMRCLAMVEAVNHPDRILHPLRRVGERGENMWEEITMDEAYAIIAEKAREVTEEYGPKSIVTGIGTGRNATWQTSSLAFAGFQTPNDTAGMLSGDCCYTPRLQAMNAIFGSDFIADCAQLSAERFDDPEYRRPDVVLNWACNPVVSNADGFFGHWIVDCMQHGTKLFVVDTRVTWMAAHADIFLQLRPGTDAAVALGICHVMLEEDLYDKEFCDRWVYGMEALAERAAAYTPEVVEKISWVPAEKIVEAARYLGSAGTVALQWGLPLDQTKWAVGASLAVAAVEVLTGSIDVPGGFVNVKYGHVQSDIRENICKGMGKQVREGRLGDGKYALRTVGFGPHSMGDDILLAMETGEPYPIKMGFLCSTNSFINMAGESKRVYEAWQKVPFVVVCDLFMTPTAAGCADIVLPIAMGCERWGIRAWFTPLRAINKILQAGDARGDEQIMLELGQILNPDMFFWDTVPEMNEYVMKNLSSMPFDITWEELQEKTLVYPKFQYRKYETGDMRFDKQPGFNTTTGRIELYCTMYDSAGIDPLPSFKEPTCSPVSAPEEAKEYPFVLTTGRRSWEFFHSEHRQLKSMREFHPWPLCEINTQDAEALGIRDGDWVYLENQWGKIMQKAEVSDAILRGTIMAEHGWWFPERSGKLEDGLYGAFDSNINCLTIQNDMATAGYGSSYKTQICKVYKVEDGTEPKGDMPENIGRNQFEVVNR</sequence>
<dbReference type="PANTHER" id="PTHR43742">
    <property type="entry name" value="TRIMETHYLAMINE-N-OXIDE REDUCTASE"/>
    <property type="match status" value="1"/>
</dbReference>
<dbReference type="InterPro" id="IPR037949">
    <property type="entry name" value="MopB_CT_Acetylene-hydratase"/>
</dbReference>
<dbReference type="CDD" id="cd02781">
    <property type="entry name" value="MopB_CT_Acetylene-hydratase"/>
    <property type="match status" value="1"/>
</dbReference>
<dbReference type="RefSeq" id="WP_244412177.1">
    <property type="nucleotide sequence ID" value="NZ_AP025564.1"/>
</dbReference>
<dbReference type="SUPFAM" id="SSF50692">
    <property type="entry name" value="ADC-like"/>
    <property type="match status" value="1"/>
</dbReference>
<accession>A0ABM7WI23</accession>
<dbReference type="Proteomes" id="UP001320544">
    <property type="component" value="Chromosome"/>
</dbReference>
<dbReference type="InterPro" id="IPR006657">
    <property type="entry name" value="MoPterin_dinucl-bd_dom"/>
</dbReference>
<dbReference type="InterPro" id="IPR006963">
    <property type="entry name" value="Mopterin_OxRdtase_4Fe-4S_dom"/>
</dbReference>
<dbReference type="Gene3D" id="3.40.50.740">
    <property type="match status" value="1"/>
</dbReference>
<evidence type="ECO:0000313" key="10">
    <source>
        <dbReference type="Proteomes" id="UP001320544"/>
    </source>
</evidence>
<comment type="similarity">
    <text evidence="2">Belongs to the prokaryotic molybdopterin-containing oxidoreductase family.</text>
</comment>
<dbReference type="Gene3D" id="2.20.25.90">
    <property type="entry name" value="ADC-like domains"/>
    <property type="match status" value="1"/>
</dbReference>
<keyword evidence="4" id="KW-0479">Metal-binding</keyword>
<dbReference type="Pfam" id="PF04879">
    <property type="entry name" value="Molybdop_Fe4S4"/>
    <property type="match status" value="1"/>
</dbReference>
<evidence type="ECO:0000313" key="9">
    <source>
        <dbReference type="EMBL" id="BDE95923.1"/>
    </source>
</evidence>
<organism evidence="9 10">
    <name type="scientific">Raoultibacter timonensis</name>
    <dbReference type="NCBI Taxonomy" id="1907662"/>
    <lineage>
        <taxon>Bacteria</taxon>
        <taxon>Bacillati</taxon>
        <taxon>Actinomycetota</taxon>
        <taxon>Coriobacteriia</taxon>
        <taxon>Eggerthellales</taxon>
        <taxon>Eggerthellaceae</taxon>
        <taxon>Raoultibacter</taxon>
    </lineage>
</organism>
<dbReference type="Gene3D" id="2.40.40.20">
    <property type="match status" value="1"/>
</dbReference>
<comment type="cofactor">
    <cofactor evidence="1">
        <name>Mo-bis(molybdopterin guanine dinucleotide)</name>
        <dbReference type="ChEBI" id="CHEBI:60539"/>
    </cofactor>
</comment>
<dbReference type="InterPro" id="IPR006656">
    <property type="entry name" value="Mopterin_OxRdtase"/>
</dbReference>
<evidence type="ECO:0000256" key="1">
    <source>
        <dbReference type="ARBA" id="ARBA00001942"/>
    </source>
</evidence>
<evidence type="ECO:0000256" key="3">
    <source>
        <dbReference type="ARBA" id="ARBA00022505"/>
    </source>
</evidence>
<feature type="domain" description="4Fe-4S Mo/W bis-MGD-type" evidence="8">
    <location>
        <begin position="24"/>
        <end position="80"/>
    </location>
</feature>
<evidence type="ECO:0000256" key="5">
    <source>
        <dbReference type="ARBA" id="ARBA00023002"/>
    </source>
</evidence>
<keyword evidence="6" id="KW-0408">Iron</keyword>
<dbReference type="PROSITE" id="PS51669">
    <property type="entry name" value="4FE4S_MOW_BIS_MGD"/>
    <property type="match status" value="1"/>
</dbReference>
<dbReference type="Pfam" id="PF00384">
    <property type="entry name" value="Molybdopterin"/>
    <property type="match status" value="1"/>
</dbReference>
<dbReference type="SUPFAM" id="SSF53706">
    <property type="entry name" value="Formate dehydrogenase/DMSO reductase, domains 1-3"/>
    <property type="match status" value="1"/>
</dbReference>
<evidence type="ECO:0000256" key="6">
    <source>
        <dbReference type="ARBA" id="ARBA00023004"/>
    </source>
</evidence>